<name>A0A914H3R6_GLORO</name>
<sequence length="90" mass="10057">MTTKTGWDLASTLNVVNRKLMYKIGFGHAVAQEEACRGDFCAVSGRVQNENFTCFCSSDDYEGWMGCDTKLRRLNAANRKINVNGTIIKD</sequence>
<dbReference type="Proteomes" id="UP000887572">
    <property type="component" value="Unplaced"/>
</dbReference>
<evidence type="ECO:0000313" key="2">
    <source>
        <dbReference type="WBParaSite" id="Gr19_v10_g13725.t1"/>
    </source>
</evidence>
<protein>
    <submittedName>
        <fullName evidence="2">Wall-associated receptor kinase C-terminal domain-containing protein</fullName>
    </submittedName>
</protein>
<organism evidence="1 2">
    <name type="scientific">Globodera rostochiensis</name>
    <name type="common">Golden nematode worm</name>
    <name type="synonym">Heterodera rostochiensis</name>
    <dbReference type="NCBI Taxonomy" id="31243"/>
    <lineage>
        <taxon>Eukaryota</taxon>
        <taxon>Metazoa</taxon>
        <taxon>Ecdysozoa</taxon>
        <taxon>Nematoda</taxon>
        <taxon>Chromadorea</taxon>
        <taxon>Rhabditida</taxon>
        <taxon>Tylenchina</taxon>
        <taxon>Tylenchomorpha</taxon>
        <taxon>Tylenchoidea</taxon>
        <taxon>Heteroderidae</taxon>
        <taxon>Heteroderinae</taxon>
        <taxon>Globodera</taxon>
    </lineage>
</organism>
<reference evidence="2" key="1">
    <citation type="submission" date="2022-11" db="UniProtKB">
        <authorList>
            <consortium name="WormBaseParasite"/>
        </authorList>
    </citation>
    <scope>IDENTIFICATION</scope>
</reference>
<dbReference type="WBParaSite" id="Gr19_v10_g13725.t1">
    <property type="protein sequence ID" value="Gr19_v10_g13725.t1"/>
    <property type="gene ID" value="Gr19_v10_g13725"/>
</dbReference>
<dbReference type="AlphaFoldDB" id="A0A914H3R6"/>
<proteinExistence type="predicted"/>
<evidence type="ECO:0000313" key="1">
    <source>
        <dbReference type="Proteomes" id="UP000887572"/>
    </source>
</evidence>
<keyword evidence="1" id="KW-1185">Reference proteome</keyword>
<accession>A0A914H3R6</accession>